<dbReference type="Pfam" id="PF09186">
    <property type="entry name" value="DUF1949"/>
    <property type="match status" value="1"/>
</dbReference>
<dbReference type="SUPFAM" id="SSF54211">
    <property type="entry name" value="Ribosomal protein S5 domain 2-like"/>
    <property type="match status" value="1"/>
</dbReference>
<evidence type="ECO:0000313" key="5">
    <source>
        <dbReference type="Proteomes" id="UP000051164"/>
    </source>
</evidence>
<comment type="similarity">
    <text evidence="1">Belongs to the IMPACT family.</text>
</comment>
<dbReference type="Gene3D" id="3.30.230.30">
    <property type="entry name" value="Impact, N-terminal domain"/>
    <property type="match status" value="1"/>
</dbReference>
<evidence type="ECO:0000259" key="2">
    <source>
        <dbReference type="Pfam" id="PF01205"/>
    </source>
</evidence>
<evidence type="ECO:0000259" key="3">
    <source>
        <dbReference type="Pfam" id="PF09186"/>
    </source>
</evidence>
<dbReference type="EMBL" id="AYYV01000008">
    <property type="protein sequence ID" value="KRM53862.1"/>
    <property type="molecule type" value="Genomic_DNA"/>
</dbReference>
<feature type="domain" description="UPF0029" evidence="3">
    <location>
        <begin position="160"/>
        <end position="215"/>
    </location>
</feature>
<name>A0A8E1V1N8_LENKE</name>
<dbReference type="InterPro" id="IPR035647">
    <property type="entry name" value="EFG_III/V"/>
</dbReference>
<comment type="caution">
    <text evidence="4">The sequence shown here is derived from an EMBL/GenBank/DDBJ whole genome shotgun (WGS) entry which is preliminary data.</text>
</comment>
<dbReference type="AlphaFoldDB" id="A0A8E1V1N8"/>
<protein>
    <recommendedName>
        <fullName evidence="6">YigZ family protein</fullName>
    </recommendedName>
</protein>
<reference evidence="4 5" key="1">
    <citation type="journal article" date="2015" name="Genome Announc.">
        <title>Expanding the biotechnology potential of lactobacilli through comparative genomics of 213 strains and associated genera.</title>
        <authorList>
            <person name="Sun Z."/>
            <person name="Harris H.M."/>
            <person name="McCann A."/>
            <person name="Guo C."/>
            <person name="Argimon S."/>
            <person name="Zhang W."/>
            <person name="Yang X."/>
            <person name="Jeffery I.B."/>
            <person name="Cooney J.C."/>
            <person name="Kagawa T.F."/>
            <person name="Liu W."/>
            <person name="Song Y."/>
            <person name="Salvetti E."/>
            <person name="Wrobel A."/>
            <person name="Rasinkangas P."/>
            <person name="Parkhill J."/>
            <person name="Rea M.C."/>
            <person name="O'Sullivan O."/>
            <person name="Ritari J."/>
            <person name="Douillard F.P."/>
            <person name="Paul Ross R."/>
            <person name="Yang R."/>
            <person name="Briner A.E."/>
            <person name="Felis G.E."/>
            <person name="de Vos W.M."/>
            <person name="Barrangou R."/>
            <person name="Klaenhammer T.R."/>
            <person name="Caufield P.W."/>
            <person name="Cui Y."/>
            <person name="Zhang H."/>
            <person name="O'Toole P.W."/>
        </authorList>
    </citation>
    <scope>NUCLEOTIDE SEQUENCE [LARGE SCALE GENOMIC DNA]</scope>
    <source>
        <strain evidence="4 5">DSM 20587</strain>
    </source>
</reference>
<dbReference type="InterPro" id="IPR015269">
    <property type="entry name" value="UPF0029_Impact_C"/>
</dbReference>
<evidence type="ECO:0000313" key="4">
    <source>
        <dbReference type="EMBL" id="KRM53862.1"/>
    </source>
</evidence>
<dbReference type="GO" id="GO:0006446">
    <property type="term" value="P:regulation of translational initiation"/>
    <property type="evidence" value="ECO:0007669"/>
    <property type="project" value="TreeGrafter"/>
</dbReference>
<evidence type="ECO:0000256" key="1">
    <source>
        <dbReference type="ARBA" id="ARBA00007665"/>
    </source>
</evidence>
<organism evidence="4 5">
    <name type="scientific">Lentilactobacillus kefiri DSM 20587 = JCM 5818</name>
    <dbReference type="NCBI Taxonomy" id="1423764"/>
    <lineage>
        <taxon>Bacteria</taxon>
        <taxon>Bacillati</taxon>
        <taxon>Bacillota</taxon>
        <taxon>Bacilli</taxon>
        <taxon>Lactobacillales</taxon>
        <taxon>Lactobacillaceae</taxon>
        <taxon>Lentilactobacillus</taxon>
    </lineage>
</organism>
<accession>A0A8E1V1N8</accession>
<sequence length="241" mass="27295">MIDHIKSPQSLITKKLEESFLKNESLTIKSNGTHEIEIKKSRFICTMARIENEDQAKNIIAKVSKDNAKANHNCFAYMLGDDDHIQRESDNGEPSGTAGVPILEVLKMNQLHNVLAVVTRYFSGIKLGAGGLIRAYSNATSTTIDSLGIVKLVNKQEIKLTIEYNQFDKLKYFLEQASIPIEATNYTDKIEVVIAVSKQDFEPLITQITNLLSDQFSYKKGEWKMFEVPYSREARQKDEDN</sequence>
<dbReference type="Proteomes" id="UP000051164">
    <property type="component" value="Unassembled WGS sequence"/>
</dbReference>
<dbReference type="PANTHER" id="PTHR16301">
    <property type="entry name" value="IMPACT-RELATED"/>
    <property type="match status" value="1"/>
</dbReference>
<dbReference type="GO" id="GO:0005737">
    <property type="term" value="C:cytoplasm"/>
    <property type="evidence" value="ECO:0007669"/>
    <property type="project" value="TreeGrafter"/>
</dbReference>
<evidence type="ECO:0008006" key="6">
    <source>
        <dbReference type="Google" id="ProtNLM"/>
    </source>
</evidence>
<gene>
    <name evidence="4" type="ORF">FC95_GL000328</name>
</gene>
<dbReference type="Pfam" id="PF01205">
    <property type="entry name" value="Impact_N"/>
    <property type="match status" value="1"/>
</dbReference>
<dbReference type="PANTHER" id="PTHR16301:SF20">
    <property type="entry name" value="IMPACT FAMILY MEMBER YIGZ"/>
    <property type="match status" value="1"/>
</dbReference>
<dbReference type="InterPro" id="IPR036956">
    <property type="entry name" value="Impact_N_sf"/>
</dbReference>
<proteinExistence type="inferred from homology"/>
<dbReference type="SUPFAM" id="SSF54980">
    <property type="entry name" value="EF-G C-terminal domain-like"/>
    <property type="match status" value="1"/>
</dbReference>
<feature type="domain" description="Impact N-terminal" evidence="2">
    <location>
        <begin position="39"/>
        <end position="143"/>
    </location>
</feature>
<dbReference type="Gene3D" id="3.30.70.240">
    <property type="match status" value="1"/>
</dbReference>
<dbReference type="InterPro" id="IPR023582">
    <property type="entry name" value="Impact"/>
</dbReference>
<dbReference type="InterPro" id="IPR020568">
    <property type="entry name" value="Ribosomal_Su5_D2-typ_SF"/>
</dbReference>
<dbReference type="NCBIfam" id="TIGR00257">
    <property type="entry name" value="IMPACT_YIGZ"/>
    <property type="match status" value="1"/>
</dbReference>
<dbReference type="InterPro" id="IPR001498">
    <property type="entry name" value="Impact_N"/>
</dbReference>
<dbReference type="InterPro" id="IPR015796">
    <property type="entry name" value="Impact_YigZ-like"/>
</dbReference>